<proteinExistence type="inferred from homology"/>
<reference evidence="5" key="1">
    <citation type="submission" date="2024-02" db="EMBL/GenBank/DDBJ databases">
        <authorList>
            <consortium name="ELIXIR-Norway"/>
            <consortium name="Elixir Norway"/>
        </authorList>
    </citation>
    <scope>NUCLEOTIDE SEQUENCE</scope>
</reference>
<dbReference type="EC" id="3.1.1.31" evidence="3"/>
<dbReference type="InterPro" id="IPR005900">
    <property type="entry name" value="6-phosphogluconolactonase_DevB"/>
</dbReference>
<dbReference type="Proteomes" id="UP001497512">
    <property type="component" value="Chromosome 3"/>
</dbReference>
<evidence type="ECO:0000256" key="3">
    <source>
        <dbReference type="RuleBase" id="RU365095"/>
    </source>
</evidence>
<dbReference type="CDD" id="cd01400">
    <property type="entry name" value="6PGL"/>
    <property type="match status" value="1"/>
</dbReference>
<dbReference type="InterPro" id="IPR006148">
    <property type="entry name" value="Glc/Gal-6P_isomerase"/>
</dbReference>
<organism evidence="5 6">
    <name type="scientific">Sphagnum troendelagicum</name>
    <dbReference type="NCBI Taxonomy" id="128251"/>
    <lineage>
        <taxon>Eukaryota</taxon>
        <taxon>Viridiplantae</taxon>
        <taxon>Streptophyta</taxon>
        <taxon>Embryophyta</taxon>
        <taxon>Bryophyta</taxon>
        <taxon>Sphagnophytina</taxon>
        <taxon>Sphagnopsida</taxon>
        <taxon>Sphagnales</taxon>
        <taxon>Sphagnaceae</taxon>
        <taxon>Sphagnum</taxon>
    </lineage>
</organism>
<dbReference type="PANTHER" id="PTHR11054:SF22">
    <property type="entry name" value="6-PHOSPHOGLUCONOLACTONASE 3, CHLOROPLASTIC"/>
    <property type="match status" value="1"/>
</dbReference>
<dbReference type="InterPro" id="IPR037171">
    <property type="entry name" value="NagB/RpiA_transferase-like"/>
</dbReference>
<comment type="catalytic activity">
    <reaction evidence="3">
        <text>6-phospho-D-glucono-1,5-lactone + H2O = 6-phospho-D-gluconate + H(+)</text>
        <dbReference type="Rhea" id="RHEA:12556"/>
        <dbReference type="ChEBI" id="CHEBI:15377"/>
        <dbReference type="ChEBI" id="CHEBI:15378"/>
        <dbReference type="ChEBI" id="CHEBI:57955"/>
        <dbReference type="ChEBI" id="CHEBI:58759"/>
        <dbReference type="EC" id="3.1.1.31"/>
    </reaction>
</comment>
<evidence type="ECO:0000313" key="5">
    <source>
        <dbReference type="EMBL" id="CAK9219611.1"/>
    </source>
</evidence>
<gene>
    <name evidence="5" type="ORF">CSSPTR1EN2_LOCUS14680</name>
</gene>
<dbReference type="SUPFAM" id="SSF100950">
    <property type="entry name" value="NagB/RpiA/CoA transferase-like"/>
    <property type="match status" value="1"/>
</dbReference>
<dbReference type="EMBL" id="OZ019895">
    <property type="protein sequence ID" value="CAK9219611.1"/>
    <property type="molecule type" value="Genomic_DNA"/>
</dbReference>
<comment type="similarity">
    <text evidence="2 3">Belongs to the glucosamine/galactosamine-6-phosphate isomerase family. 6-phosphogluconolactonase subfamily.</text>
</comment>
<name>A0ABP0UDW7_9BRYO</name>
<protein>
    <recommendedName>
        <fullName evidence="3">Probable 6-phosphogluconolactonase</fullName>
        <ecNumber evidence="3">3.1.1.31</ecNumber>
    </recommendedName>
</protein>
<evidence type="ECO:0000256" key="1">
    <source>
        <dbReference type="ARBA" id="ARBA00004959"/>
    </source>
</evidence>
<dbReference type="InterPro" id="IPR039104">
    <property type="entry name" value="6PGL"/>
</dbReference>
<keyword evidence="6" id="KW-1185">Reference proteome</keyword>
<accession>A0ABP0UDW7</accession>
<comment type="pathway">
    <text evidence="1">Carbohydrate degradation; pentose phosphate pathway.</text>
</comment>
<evidence type="ECO:0000256" key="2">
    <source>
        <dbReference type="ARBA" id="ARBA00010662"/>
    </source>
</evidence>
<evidence type="ECO:0000259" key="4">
    <source>
        <dbReference type="Pfam" id="PF01182"/>
    </source>
</evidence>
<evidence type="ECO:0000313" key="6">
    <source>
        <dbReference type="Proteomes" id="UP001497512"/>
    </source>
</evidence>
<dbReference type="PANTHER" id="PTHR11054">
    <property type="entry name" value="6-PHOSPHOGLUCONOLACTONASE"/>
    <property type="match status" value="1"/>
</dbReference>
<feature type="domain" description="Glucosamine/galactosamine-6-phosphate isomerase" evidence="4">
    <location>
        <begin position="19"/>
        <end position="248"/>
    </location>
</feature>
<dbReference type="Gene3D" id="3.40.50.1360">
    <property type="match status" value="1"/>
</dbReference>
<dbReference type="Pfam" id="PF01182">
    <property type="entry name" value="Glucosamine_iso"/>
    <property type="match status" value="1"/>
</dbReference>
<dbReference type="NCBIfam" id="TIGR01198">
    <property type="entry name" value="pgl"/>
    <property type="match status" value="1"/>
</dbReference>
<sequence length="258" mass="28275">MASFGKLDKDLHLQVYENVEELSDSLAEHVAQLSASAVKDRGAFTVVLSGGSLIKTLGKLCEPPYLQTVDWGNWHVFWVDERVVKKDHPDSNYKLAYDGFLSKVPIPSEKVYAINDTLSAQGAAEDYEFGLKQLVKTGILAMADTNDYPRFDLLLMGMGPDGHCASLFPNHPLVHVKEKWVASITDSPKPPPERITFTLPVIQAAANIFFVANGEGKAEMVAKVFGEELPFGQLPSQSARPTNGKLIWFADKGAASKL</sequence>